<dbReference type="InterPro" id="IPR029062">
    <property type="entry name" value="Class_I_gatase-like"/>
</dbReference>
<sequence>MKTAFAIRHVSFEDLGVWEPLLRERGYDVRYHDIGLDSRWVEEALQADLLVVLGGPISALDEARYPFLLAELEVIQQRITAGYPTLGICLGAQLIARAMGAFITAMTAREIGFDTLTLTAAGRASFMAPLDNMPVLHWHGDEFEIPAQAAALAVSPRCYRQAFCPGEPHACLAIPLGNRWHAYRAMADRPCL</sequence>
<gene>
    <name evidence="2" type="ORF">SAMN05661010_02120</name>
</gene>
<dbReference type="InterPro" id="IPR044992">
    <property type="entry name" value="ChyE-like"/>
</dbReference>
<protein>
    <submittedName>
        <fullName evidence="2">GMP synthase (Glutamine-hydrolysing)</fullName>
    </submittedName>
</protein>
<proteinExistence type="predicted"/>
<reference evidence="2 3" key="1">
    <citation type="submission" date="2016-10" db="EMBL/GenBank/DDBJ databases">
        <authorList>
            <person name="de Groot N.N."/>
        </authorList>
    </citation>
    <scope>NUCLEOTIDE SEQUENCE [LARGE SCALE GENOMIC DNA]</scope>
    <source>
        <strain evidence="2 3">DSM 14789</strain>
    </source>
</reference>
<feature type="domain" description="Glutamine amidotransferase" evidence="1">
    <location>
        <begin position="22"/>
        <end position="152"/>
    </location>
</feature>
<dbReference type="CDD" id="cd01741">
    <property type="entry name" value="GATase1_1"/>
    <property type="match status" value="1"/>
</dbReference>
<dbReference type="EMBL" id="FNGI01000005">
    <property type="protein sequence ID" value="SDL62086.1"/>
    <property type="molecule type" value="Genomic_DNA"/>
</dbReference>
<dbReference type="PANTHER" id="PTHR42695">
    <property type="entry name" value="GLUTAMINE AMIDOTRANSFERASE YLR126C-RELATED"/>
    <property type="match status" value="1"/>
</dbReference>
<dbReference type="InterPro" id="IPR017926">
    <property type="entry name" value="GATASE"/>
</dbReference>
<dbReference type="Pfam" id="PF00117">
    <property type="entry name" value="GATase"/>
    <property type="match status" value="1"/>
</dbReference>
<organism evidence="2 3">
    <name type="scientific">Modicisalibacter muralis</name>
    <dbReference type="NCBI Taxonomy" id="119000"/>
    <lineage>
        <taxon>Bacteria</taxon>
        <taxon>Pseudomonadati</taxon>
        <taxon>Pseudomonadota</taxon>
        <taxon>Gammaproteobacteria</taxon>
        <taxon>Oceanospirillales</taxon>
        <taxon>Halomonadaceae</taxon>
        <taxon>Modicisalibacter</taxon>
    </lineage>
</organism>
<keyword evidence="3" id="KW-1185">Reference proteome</keyword>
<evidence type="ECO:0000313" key="2">
    <source>
        <dbReference type="EMBL" id="SDL62086.1"/>
    </source>
</evidence>
<dbReference type="SUPFAM" id="SSF52317">
    <property type="entry name" value="Class I glutamine amidotransferase-like"/>
    <property type="match status" value="1"/>
</dbReference>
<accession>A0A1G9LJK7</accession>
<dbReference type="PANTHER" id="PTHR42695:SF5">
    <property type="entry name" value="GLUTAMINE AMIDOTRANSFERASE YLR126C-RELATED"/>
    <property type="match status" value="1"/>
</dbReference>
<dbReference type="RefSeq" id="WP_245704172.1">
    <property type="nucleotide sequence ID" value="NZ_FNGI01000005.1"/>
</dbReference>
<dbReference type="AlphaFoldDB" id="A0A1G9LJK7"/>
<dbReference type="Proteomes" id="UP000198654">
    <property type="component" value="Unassembled WGS sequence"/>
</dbReference>
<dbReference type="PROSITE" id="PS51273">
    <property type="entry name" value="GATASE_TYPE_1"/>
    <property type="match status" value="1"/>
</dbReference>
<evidence type="ECO:0000313" key="3">
    <source>
        <dbReference type="Proteomes" id="UP000198654"/>
    </source>
</evidence>
<dbReference type="GO" id="GO:0005829">
    <property type="term" value="C:cytosol"/>
    <property type="evidence" value="ECO:0007669"/>
    <property type="project" value="TreeGrafter"/>
</dbReference>
<name>A0A1G9LJK7_9GAMM</name>
<evidence type="ECO:0000259" key="1">
    <source>
        <dbReference type="Pfam" id="PF00117"/>
    </source>
</evidence>
<dbReference type="STRING" id="119000.SAMN05661010_02120"/>
<dbReference type="Gene3D" id="3.40.50.880">
    <property type="match status" value="1"/>
</dbReference>